<accession>A0A4R2L8Z3</accession>
<dbReference type="SUPFAM" id="SSF159245">
    <property type="entry name" value="AttH-like"/>
    <property type="match status" value="1"/>
</dbReference>
<dbReference type="AlphaFoldDB" id="A0A4R2L8Z3"/>
<dbReference type="RefSeq" id="WP_132538974.1">
    <property type="nucleotide sequence ID" value="NZ_SLWY01000003.1"/>
</dbReference>
<keyword evidence="3" id="KW-0378">Hydrolase</keyword>
<keyword evidence="4" id="KW-1185">Reference proteome</keyword>
<gene>
    <name evidence="3" type="ORF">EV699_103220</name>
</gene>
<dbReference type="Proteomes" id="UP000295765">
    <property type="component" value="Unassembled WGS sequence"/>
</dbReference>
<evidence type="ECO:0000313" key="4">
    <source>
        <dbReference type="Proteomes" id="UP000295765"/>
    </source>
</evidence>
<dbReference type="EMBL" id="SLWY01000003">
    <property type="protein sequence ID" value="TCO83170.1"/>
    <property type="molecule type" value="Genomic_DNA"/>
</dbReference>
<evidence type="ECO:0000256" key="1">
    <source>
        <dbReference type="SAM" id="SignalP"/>
    </source>
</evidence>
<name>A0A4R2L8Z3_9GAMM</name>
<evidence type="ECO:0000313" key="3">
    <source>
        <dbReference type="EMBL" id="TCO83170.1"/>
    </source>
</evidence>
<dbReference type="PANTHER" id="PTHR38591">
    <property type="entry name" value="HYDROLASE"/>
    <property type="match status" value="1"/>
</dbReference>
<feature type="signal peptide" evidence="1">
    <location>
        <begin position="1"/>
        <end position="20"/>
    </location>
</feature>
<dbReference type="GO" id="GO:0016787">
    <property type="term" value="F:hydrolase activity"/>
    <property type="evidence" value="ECO:0007669"/>
    <property type="project" value="UniProtKB-KW"/>
</dbReference>
<comment type="caution">
    <text evidence="3">The sequence shown here is derived from an EMBL/GenBank/DDBJ whole genome shotgun (WGS) entry which is preliminary data.</text>
</comment>
<sequence length="378" mass="41155">MRTPVALLLGATAMAATLYALRPQTPPAAAISVSSALGATADAGFLRAEVPRPFTFPADHGPHPGYRNEWWYFTGHLHDAAGREYGYQLTLFRIALAPGAPPDDSAWRTHTFYMGHLALTDVAAGRHRAVERFARAALGLAGAGSAPPQVWLERWEARLTDAARGTWRISAQDDDIGLELELVPAKAPVLQGEAGLSRKSAAPGNASYYYSVTRLASRGELRVDGRRVAVDGTSWLDREWSTSALGPEQSGWDWFAVQLDDGRELMFYRLRRRDGGLDAHSAGTLVAADGTYTPLAAGAVELTPEGRWSSPASGDAYPARWRLRVPAAALELQLTPKVADQEMRLSVRYWEGAARVEGRDARGPVRGQAYVEMTRYAE</sequence>
<dbReference type="OrthoDB" id="9770826at2"/>
<dbReference type="Gene3D" id="2.40.370.10">
    <property type="entry name" value="AttH-like domain"/>
    <property type="match status" value="2"/>
</dbReference>
<keyword evidence="1" id="KW-0732">Signal</keyword>
<feature type="domain" description="AttH" evidence="2">
    <location>
        <begin position="69"/>
        <end position="242"/>
    </location>
</feature>
<evidence type="ECO:0000259" key="2">
    <source>
        <dbReference type="Pfam" id="PF07143"/>
    </source>
</evidence>
<proteinExistence type="predicted"/>
<dbReference type="InterPro" id="IPR010791">
    <property type="entry name" value="AttH_dom"/>
</dbReference>
<dbReference type="InterPro" id="IPR023374">
    <property type="entry name" value="AttH-like_dom_sf"/>
</dbReference>
<dbReference type="Pfam" id="PF07143">
    <property type="entry name" value="CrtC"/>
    <property type="match status" value="1"/>
</dbReference>
<reference evidence="3 4" key="1">
    <citation type="submission" date="2019-03" db="EMBL/GenBank/DDBJ databases">
        <title>Genomic Encyclopedia of Type Strains, Phase IV (KMG-IV): sequencing the most valuable type-strain genomes for metagenomic binning, comparative biology and taxonomic classification.</title>
        <authorList>
            <person name="Goeker M."/>
        </authorList>
    </citation>
    <scope>NUCLEOTIDE SEQUENCE [LARGE SCALE GENOMIC DNA]</scope>
    <source>
        <strain evidence="3 4">DSM 25287</strain>
    </source>
</reference>
<organism evidence="3 4">
    <name type="scientific">Plasticicumulans lactativorans</name>
    <dbReference type="NCBI Taxonomy" id="1133106"/>
    <lineage>
        <taxon>Bacteria</taxon>
        <taxon>Pseudomonadati</taxon>
        <taxon>Pseudomonadota</taxon>
        <taxon>Gammaproteobacteria</taxon>
        <taxon>Candidatus Competibacteraceae</taxon>
        <taxon>Plasticicumulans</taxon>
    </lineage>
</organism>
<dbReference type="Pfam" id="PF17186">
    <property type="entry name" value="Lipocalin_9"/>
    <property type="match status" value="1"/>
</dbReference>
<dbReference type="PANTHER" id="PTHR38591:SF1">
    <property type="entry name" value="BLL1000 PROTEIN"/>
    <property type="match status" value="1"/>
</dbReference>
<feature type="chain" id="PRO_5020808861" evidence="1">
    <location>
        <begin position="21"/>
        <end position="378"/>
    </location>
</feature>
<protein>
    <submittedName>
        <fullName evidence="3">Putative secreted hydrolase</fullName>
    </submittedName>
</protein>